<dbReference type="GO" id="GO:0000445">
    <property type="term" value="C:THO complex part of transcription export complex"/>
    <property type="evidence" value="ECO:0007669"/>
    <property type="project" value="InterPro"/>
</dbReference>
<feature type="region of interest" description="Disordered" evidence="4">
    <location>
        <begin position="43"/>
        <end position="69"/>
    </location>
</feature>
<keyword evidence="2" id="KW-0539">Nucleus</keyword>
<dbReference type="AlphaFoldDB" id="A0A6H0XVB8"/>
<feature type="region of interest" description="Disordered" evidence="4">
    <location>
        <begin position="214"/>
        <end position="348"/>
    </location>
</feature>
<name>A0A6H0XVB8_9PEZI</name>
<evidence type="ECO:0000256" key="2">
    <source>
        <dbReference type="ARBA" id="ARBA00023242"/>
    </source>
</evidence>
<dbReference type="EMBL" id="CP051141">
    <property type="protein sequence ID" value="QIW98557.1"/>
    <property type="molecule type" value="Genomic_DNA"/>
</dbReference>
<comment type="subcellular location">
    <subcellularLocation>
        <location evidence="1">Nucleus</location>
    </subcellularLocation>
</comment>
<organism evidence="5 6">
    <name type="scientific">Peltaster fructicola</name>
    <dbReference type="NCBI Taxonomy" id="286661"/>
    <lineage>
        <taxon>Eukaryota</taxon>
        <taxon>Fungi</taxon>
        <taxon>Dikarya</taxon>
        <taxon>Ascomycota</taxon>
        <taxon>Pezizomycotina</taxon>
        <taxon>Dothideomycetes</taxon>
        <taxon>Dothideomycetes incertae sedis</taxon>
        <taxon>Peltaster</taxon>
    </lineage>
</organism>
<feature type="compositionally biased region" description="Acidic residues" evidence="4">
    <location>
        <begin position="328"/>
        <end position="348"/>
    </location>
</feature>
<feature type="compositionally biased region" description="Polar residues" evidence="4">
    <location>
        <begin position="305"/>
        <end position="324"/>
    </location>
</feature>
<keyword evidence="6" id="KW-1185">Reference proteome</keyword>
<proteinExistence type="predicted"/>
<reference evidence="5 6" key="1">
    <citation type="journal article" date="2016" name="Sci. Rep.">
        <title>Peltaster fructicola genome reveals evolution from an invasive phytopathogen to an ectophytic parasite.</title>
        <authorList>
            <person name="Xu C."/>
            <person name="Chen H."/>
            <person name="Gleason M.L."/>
            <person name="Xu J.R."/>
            <person name="Liu H."/>
            <person name="Zhang R."/>
            <person name="Sun G."/>
        </authorList>
    </citation>
    <scope>NUCLEOTIDE SEQUENCE [LARGE SCALE GENOMIC DNA]</scope>
    <source>
        <strain evidence="5 6">LNHT1506</strain>
    </source>
</reference>
<evidence type="ECO:0000256" key="4">
    <source>
        <dbReference type="SAM" id="MobiDB-lite"/>
    </source>
</evidence>
<dbReference type="GO" id="GO:0006397">
    <property type="term" value="P:mRNA processing"/>
    <property type="evidence" value="ECO:0007669"/>
    <property type="project" value="InterPro"/>
</dbReference>
<feature type="coiled-coil region" evidence="3">
    <location>
        <begin position="164"/>
        <end position="191"/>
    </location>
</feature>
<evidence type="ECO:0000256" key="1">
    <source>
        <dbReference type="ARBA" id="ARBA00004123"/>
    </source>
</evidence>
<feature type="compositionally biased region" description="Basic and acidic residues" evidence="4">
    <location>
        <begin position="214"/>
        <end position="223"/>
    </location>
</feature>
<dbReference type="Pfam" id="PF05615">
    <property type="entry name" value="THOC7"/>
    <property type="match status" value="1"/>
</dbReference>
<evidence type="ECO:0000256" key="3">
    <source>
        <dbReference type="SAM" id="Coils"/>
    </source>
</evidence>
<gene>
    <name evidence="5" type="ORF">AMS68_004075</name>
</gene>
<feature type="compositionally biased region" description="Acidic residues" evidence="4">
    <location>
        <begin position="224"/>
        <end position="238"/>
    </location>
</feature>
<dbReference type="Proteomes" id="UP000503462">
    <property type="component" value="Chromosome 3"/>
</dbReference>
<protein>
    <submittedName>
        <fullName evidence="5">Uncharacterized protein</fullName>
    </submittedName>
</protein>
<evidence type="ECO:0000313" key="6">
    <source>
        <dbReference type="Proteomes" id="UP000503462"/>
    </source>
</evidence>
<feature type="compositionally biased region" description="Polar residues" evidence="4">
    <location>
        <begin position="251"/>
        <end position="270"/>
    </location>
</feature>
<dbReference type="OrthoDB" id="205166at2759"/>
<sequence>MSHNFGWLSEQAAEDALHAERLLFIEEKPFHRVTRRLLADDSTLRNIPKQQATPPPEGEEGEDGTGTTALQPFSREKFWEDVLVDFAALQSSITRIQLIHASNERERERYANEKSKILASAQAVRDNTVVLREQLSEAQSILQLRKGYDELAGRILDDKKLKSRDEAKQSIATLEQEIEELQAEGTHIESLWIARKEGFERVVAEGKAFLQDIKGIKDQPDEDLKGEDEDMIDGEDEYKGDSTVGTPRPDGSNTPRAESGNMTPLSGSNNDDLDDAGQEEQRTQSKLRETELAEEVTPSADVEPTQESSAVNGSSQAVEPSQETLPDPVDDNVVEEDDNVVVETMDET</sequence>
<keyword evidence="3" id="KW-0175">Coiled coil</keyword>
<dbReference type="InterPro" id="IPR008501">
    <property type="entry name" value="THOC7/Mft1"/>
</dbReference>
<feature type="compositionally biased region" description="Basic and acidic residues" evidence="4">
    <location>
        <begin position="279"/>
        <end position="291"/>
    </location>
</feature>
<evidence type="ECO:0000313" key="5">
    <source>
        <dbReference type="EMBL" id="QIW98557.1"/>
    </source>
</evidence>
<accession>A0A6H0XVB8</accession>